<evidence type="ECO:0000256" key="1">
    <source>
        <dbReference type="SAM" id="MobiDB-lite"/>
    </source>
</evidence>
<name>A0A067BXG9_SAPPC</name>
<gene>
    <name evidence="2" type="ORF">SPRG_13366</name>
</gene>
<sequence length="365" mass="41900">MDPSRTDDLELACDPDQPTRPKRQRKRYIDEITELRAKVSGYAEQLAALTQRQEVDIICATPWEGISRRQAIERSVAEQDNARLKDAVQEQLAMIEALLRIVQKRPKLMDISYVEDWKLQRLPADPIQRRTSFHAMLDAEYERLESVFLAQRLYDVTEPGTHTAVTFETDQLLLTCTMVYSFHANVQLVAKAFWTTFAFERSLTLESGALLPLPGVDESTCYMKLFLRFPGDFELHGNIACKRYDESDSRVVFATKSVLEDEVYPYPPEVYVPQETGWFVVEAVSANESCIKYYSRGHVPCKSYRDASYARDRDLSFSALADLVLVGYRNNIRTLKAVMDEQIDEWTSPLRTSPETLLPCMPSVH</sequence>
<accession>A0A067BXG9</accession>
<dbReference type="EMBL" id="KK583285">
    <property type="protein sequence ID" value="KDO21555.1"/>
    <property type="molecule type" value="Genomic_DNA"/>
</dbReference>
<dbReference type="VEuPathDB" id="FungiDB:SPRG_13366"/>
<reference evidence="2 3" key="1">
    <citation type="journal article" date="2013" name="PLoS Genet.">
        <title>Distinctive expansion of potential virulence genes in the genome of the oomycete fish pathogen Saprolegnia parasitica.</title>
        <authorList>
            <person name="Jiang R.H."/>
            <person name="de Bruijn I."/>
            <person name="Haas B.J."/>
            <person name="Belmonte R."/>
            <person name="Lobach L."/>
            <person name="Christie J."/>
            <person name="van den Ackerveken G."/>
            <person name="Bottin A."/>
            <person name="Bulone V."/>
            <person name="Diaz-Moreno S.M."/>
            <person name="Dumas B."/>
            <person name="Fan L."/>
            <person name="Gaulin E."/>
            <person name="Govers F."/>
            <person name="Grenville-Briggs L.J."/>
            <person name="Horner N.R."/>
            <person name="Levin J.Z."/>
            <person name="Mammella M."/>
            <person name="Meijer H.J."/>
            <person name="Morris P."/>
            <person name="Nusbaum C."/>
            <person name="Oome S."/>
            <person name="Phillips A.J."/>
            <person name="van Rooyen D."/>
            <person name="Rzeszutek E."/>
            <person name="Saraiva M."/>
            <person name="Secombes C.J."/>
            <person name="Seidl M.F."/>
            <person name="Snel B."/>
            <person name="Stassen J.H."/>
            <person name="Sykes S."/>
            <person name="Tripathy S."/>
            <person name="van den Berg H."/>
            <person name="Vega-Arreguin J.C."/>
            <person name="Wawra S."/>
            <person name="Young S.K."/>
            <person name="Zeng Q."/>
            <person name="Dieguez-Uribeondo J."/>
            <person name="Russ C."/>
            <person name="Tyler B.M."/>
            <person name="van West P."/>
        </authorList>
    </citation>
    <scope>NUCLEOTIDE SEQUENCE [LARGE SCALE GENOMIC DNA]</scope>
    <source>
        <strain evidence="2 3">CBS 223.65</strain>
    </source>
</reference>
<evidence type="ECO:0008006" key="4">
    <source>
        <dbReference type="Google" id="ProtNLM"/>
    </source>
</evidence>
<dbReference type="KEGG" id="spar:SPRG_13366"/>
<dbReference type="OrthoDB" id="68713at2759"/>
<dbReference type="AlphaFoldDB" id="A0A067BXG9"/>
<feature type="region of interest" description="Disordered" evidence="1">
    <location>
        <begin position="1"/>
        <end position="24"/>
    </location>
</feature>
<proteinExistence type="predicted"/>
<dbReference type="RefSeq" id="XP_012207732.1">
    <property type="nucleotide sequence ID" value="XM_012352342.1"/>
</dbReference>
<protein>
    <recommendedName>
        <fullName evidence="4">START domain-containing protein</fullName>
    </recommendedName>
</protein>
<evidence type="ECO:0000313" key="2">
    <source>
        <dbReference type="EMBL" id="KDO21555.1"/>
    </source>
</evidence>
<dbReference type="GeneID" id="24135246"/>
<dbReference type="Proteomes" id="UP000030745">
    <property type="component" value="Unassembled WGS sequence"/>
</dbReference>
<evidence type="ECO:0000313" key="3">
    <source>
        <dbReference type="Proteomes" id="UP000030745"/>
    </source>
</evidence>
<keyword evidence="3" id="KW-1185">Reference proteome</keyword>
<organism evidence="2 3">
    <name type="scientific">Saprolegnia parasitica (strain CBS 223.65)</name>
    <dbReference type="NCBI Taxonomy" id="695850"/>
    <lineage>
        <taxon>Eukaryota</taxon>
        <taxon>Sar</taxon>
        <taxon>Stramenopiles</taxon>
        <taxon>Oomycota</taxon>
        <taxon>Saprolegniomycetes</taxon>
        <taxon>Saprolegniales</taxon>
        <taxon>Saprolegniaceae</taxon>
        <taxon>Saprolegnia</taxon>
    </lineage>
</organism>